<dbReference type="AlphaFoldDB" id="A0A8S0TPP8"/>
<dbReference type="Proteomes" id="UP000594638">
    <property type="component" value="Unassembled WGS sequence"/>
</dbReference>
<comment type="caution">
    <text evidence="2">The sequence shown here is derived from an EMBL/GenBank/DDBJ whole genome shotgun (WGS) entry which is preliminary data.</text>
</comment>
<feature type="region of interest" description="Disordered" evidence="1">
    <location>
        <begin position="814"/>
        <end position="834"/>
    </location>
</feature>
<dbReference type="OrthoDB" id="775914at2759"/>
<keyword evidence="3" id="KW-1185">Reference proteome</keyword>
<feature type="compositionally biased region" description="Polar residues" evidence="1">
    <location>
        <begin position="816"/>
        <end position="826"/>
    </location>
</feature>
<feature type="compositionally biased region" description="Polar residues" evidence="1">
    <location>
        <begin position="389"/>
        <end position="399"/>
    </location>
</feature>
<dbReference type="PANTHER" id="PTHR34461:SF2">
    <property type="entry name" value="EXPRESSED PROTEIN"/>
    <property type="match status" value="1"/>
</dbReference>
<accession>A0A8S0TPP8</accession>
<name>A0A8S0TPP8_OLEEU</name>
<evidence type="ECO:0000313" key="3">
    <source>
        <dbReference type="Proteomes" id="UP000594638"/>
    </source>
</evidence>
<dbReference type="Gramene" id="OE9A041164T2">
    <property type="protein sequence ID" value="OE9A041164C2"/>
    <property type="gene ID" value="OE9A041164"/>
</dbReference>
<organism evidence="2 3">
    <name type="scientific">Olea europaea subsp. europaea</name>
    <dbReference type="NCBI Taxonomy" id="158383"/>
    <lineage>
        <taxon>Eukaryota</taxon>
        <taxon>Viridiplantae</taxon>
        <taxon>Streptophyta</taxon>
        <taxon>Embryophyta</taxon>
        <taxon>Tracheophyta</taxon>
        <taxon>Spermatophyta</taxon>
        <taxon>Magnoliopsida</taxon>
        <taxon>eudicotyledons</taxon>
        <taxon>Gunneridae</taxon>
        <taxon>Pentapetalae</taxon>
        <taxon>asterids</taxon>
        <taxon>lamiids</taxon>
        <taxon>Lamiales</taxon>
        <taxon>Oleaceae</taxon>
        <taxon>Oleeae</taxon>
        <taxon>Olea</taxon>
    </lineage>
</organism>
<dbReference type="PANTHER" id="PTHR34461">
    <property type="entry name" value="EXPRESSED PROTEIN"/>
    <property type="match status" value="1"/>
</dbReference>
<reference evidence="2 3" key="1">
    <citation type="submission" date="2019-12" db="EMBL/GenBank/DDBJ databases">
        <authorList>
            <person name="Alioto T."/>
            <person name="Alioto T."/>
            <person name="Gomez Garrido J."/>
        </authorList>
    </citation>
    <scope>NUCLEOTIDE SEQUENCE [LARGE SCALE GENOMIC DNA]</scope>
</reference>
<protein>
    <submittedName>
        <fullName evidence="2">Uncharacterized protein</fullName>
    </submittedName>
</protein>
<proteinExistence type="predicted"/>
<evidence type="ECO:0000313" key="2">
    <source>
        <dbReference type="EMBL" id="CAA3005298.1"/>
    </source>
</evidence>
<feature type="region of interest" description="Disordered" evidence="1">
    <location>
        <begin position="389"/>
        <end position="426"/>
    </location>
</feature>
<sequence length="1171" mass="132556">MELRNCSNTHYFQAIRGGSVLKVHNIDSHGKPALSFRTSKDLYESEDVKRLGRPSTSDMDILSAGSVFCHNQVKSETLCFPHVDRTLKEVKLAFYDFFICGDDDDDDIDRDLDDNTTLKQLRERSKTKTLKEVKLELDELVPCGNDADIQKQADANRKHAEDESDIDEPLINWKSKLSKNSKAKRKCTNKNVMTSLEASLSIKSEKNQLSEGFVQVGAKLPPVIRVTAEVPEPEPQGCPTRTCFSDDSSTDLNEGSKLGGIASNEISMECQNREALIFAEECQNCLAVHRLRFKEISGLTRGDSGGQVPNPAVDNNIGCTKPCNGINFYPFVDSTKEDFLDEKNGSLTRPDNSCITSEDSSISLEINDNSAPLKDTMADEESLTFTTDAVATNGLNSGDQLEDELSKSKERQTPASPGTYKERKPSLDYQGCDIANTLPTLELYQPPQRLLSTRKVISPYSQEQLCLNMNSVELHDEVDPCECKGKFWLENQDENVHSGRSDIEHSKITESIGEPVVRSQRKVFINYRQILKKSQNCKASLPKGNLEGPRFSRTLPNFSTGCSTKGCSESAIAFSQRQMHDIESLAMKLMNELKSMKDIVEEKLLFEAYRKTALKNDAEEQRSTAQQKLKKQQKMWLSMMNRDCNRFCKIMKLSQNSVTASTNVVKRERKKIMFALGMMIKPFDDTRIQNDKTYSLAKKISIFPRVLLINIAFISAPVVISSLHGFHQKTNMKRENSVHKKPHDDLNTISMISLPQPKMRVKFPKLLMKSMQRRNHNRCTDESNVDQENSWKNGDFLRKRIGFIILNACGSKKAQEMSSSSNQPMETDNADDSNLKNLQDSMAEQQTIFDEIQEAKESAGLEEKVLDKKPEKIPTKISRFIRKRIGSPFRNLKLDEKSNGGASDHSYFDHHIPKPYKNLNHKFRVLMRQVEMGTSPLPKFNLLRSFIFFFKSINCHSINHYEHIIKYCSSLNSILFINIRVKFYLLSKIIIKQILKKSQNCKASLPKGNLEGPRFSRTLPNFSTGCSTQGCSESAIAFSQRQMHDIESLAMKLMNELKSMKDIVAEKLLFEAYRNTALKNDAEEVKAAIDNSTKVEETAKKWLSMMNRDCNRFCKIMKLSQNSVTASTNVVKRERKKIMFADEAGGNLCHVKFFEDGVTSPVSVSQTNVDV</sequence>
<gene>
    <name evidence="2" type="ORF">OLEA9_A041164</name>
</gene>
<evidence type="ECO:0000256" key="1">
    <source>
        <dbReference type="SAM" id="MobiDB-lite"/>
    </source>
</evidence>
<dbReference type="EMBL" id="CACTIH010007243">
    <property type="protein sequence ID" value="CAA3005298.1"/>
    <property type="molecule type" value="Genomic_DNA"/>
</dbReference>